<dbReference type="EMBL" id="JACMSC010000014">
    <property type="protein sequence ID" value="KAG6490159.1"/>
    <property type="molecule type" value="Genomic_DNA"/>
</dbReference>
<dbReference type="PANTHER" id="PTHR31080:SF274">
    <property type="entry name" value="PECTINESTERASE_PECTINESTERASE INHIBITOR 26"/>
    <property type="match status" value="1"/>
</dbReference>
<dbReference type="NCBIfam" id="TIGR01614">
    <property type="entry name" value="PME_inhib"/>
    <property type="match status" value="1"/>
</dbReference>
<dbReference type="Gene3D" id="1.20.140.40">
    <property type="entry name" value="Invertase/pectin methylesterase inhibitor family protein"/>
    <property type="match status" value="1"/>
</dbReference>
<dbReference type="SMART" id="SM00856">
    <property type="entry name" value="PMEI"/>
    <property type="match status" value="1"/>
</dbReference>
<dbReference type="InterPro" id="IPR051955">
    <property type="entry name" value="PME_Inhibitor"/>
</dbReference>
<name>A0A8J5KR89_ZINOF</name>
<dbReference type="PANTHER" id="PTHR31080">
    <property type="entry name" value="PECTINESTERASE INHIBITOR-LIKE"/>
    <property type="match status" value="1"/>
</dbReference>
<sequence length="181" mass="19189">MRPHQLSLLFLFFLLSSSSSAAAFRHQTDLLSLADLCGRTDYSALCLYAAATYGHAYPSPPDATALLSMHLDMAADHTRTAKAVAEELLSKGDGSTREQGAIKVCKSQFGGAIGDMDTVRKAVKGGDAGTANSYLSGIITYYSTCDDSFTEIPLPNPFAKQDDSLSKMISNALALVPIALS</sequence>
<accession>A0A8J5KR89</accession>
<evidence type="ECO:0000256" key="1">
    <source>
        <dbReference type="ARBA" id="ARBA00022729"/>
    </source>
</evidence>
<keyword evidence="1 2" id="KW-0732">Signal</keyword>
<feature type="signal peptide" evidence="2">
    <location>
        <begin position="1"/>
        <end position="21"/>
    </location>
</feature>
<evidence type="ECO:0000313" key="4">
    <source>
        <dbReference type="EMBL" id="KAG6490159.1"/>
    </source>
</evidence>
<feature type="domain" description="Pectinesterase inhibitor" evidence="3">
    <location>
        <begin position="28"/>
        <end position="175"/>
    </location>
</feature>
<proteinExistence type="predicted"/>
<evidence type="ECO:0000313" key="5">
    <source>
        <dbReference type="Proteomes" id="UP000734854"/>
    </source>
</evidence>
<evidence type="ECO:0000259" key="3">
    <source>
        <dbReference type="SMART" id="SM00856"/>
    </source>
</evidence>
<reference evidence="4 5" key="1">
    <citation type="submission" date="2020-08" db="EMBL/GenBank/DDBJ databases">
        <title>Plant Genome Project.</title>
        <authorList>
            <person name="Zhang R.-G."/>
        </authorList>
    </citation>
    <scope>NUCLEOTIDE SEQUENCE [LARGE SCALE GENOMIC DNA]</scope>
    <source>
        <tissue evidence="4">Rhizome</tissue>
    </source>
</reference>
<protein>
    <recommendedName>
        <fullName evidence="3">Pectinesterase inhibitor domain-containing protein</fullName>
    </recommendedName>
</protein>
<evidence type="ECO:0000256" key="2">
    <source>
        <dbReference type="SAM" id="SignalP"/>
    </source>
</evidence>
<gene>
    <name evidence="4" type="ORF">ZIOFF_051444</name>
</gene>
<dbReference type="Pfam" id="PF04043">
    <property type="entry name" value="PMEI"/>
    <property type="match status" value="1"/>
</dbReference>
<dbReference type="CDD" id="cd15800">
    <property type="entry name" value="PMEI-like_2"/>
    <property type="match status" value="1"/>
</dbReference>
<comment type="caution">
    <text evidence="4">The sequence shown here is derived from an EMBL/GenBank/DDBJ whole genome shotgun (WGS) entry which is preliminary data.</text>
</comment>
<dbReference type="SUPFAM" id="SSF101148">
    <property type="entry name" value="Plant invertase/pectin methylesterase inhibitor"/>
    <property type="match status" value="1"/>
</dbReference>
<dbReference type="GO" id="GO:0004857">
    <property type="term" value="F:enzyme inhibitor activity"/>
    <property type="evidence" value="ECO:0007669"/>
    <property type="project" value="InterPro"/>
</dbReference>
<keyword evidence="5" id="KW-1185">Reference proteome</keyword>
<dbReference type="Proteomes" id="UP000734854">
    <property type="component" value="Unassembled WGS sequence"/>
</dbReference>
<dbReference type="InterPro" id="IPR035513">
    <property type="entry name" value="Invertase/methylesterase_inhib"/>
</dbReference>
<organism evidence="4 5">
    <name type="scientific">Zingiber officinale</name>
    <name type="common">Ginger</name>
    <name type="synonym">Amomum zingiber</name>
    <dbReference type="NCBI Taxonomy" id="94328"/>
    <lineage>
        <taxon>Eukaryota</taxon>
        <taxon>Viridiplantae</taxon>
        <taxon>Streptophyta</taxon>
        <taxon>Embryophyta</taxon>
        <taxon>Tracheophyta</taxon>
        <taxon>Spermatophyta</taxon>
        <taxon>Magnoliopsida</taxon>
        <taxon>Liliopsida</taxon>
        <taxon>Zingiberales</taxon>
        <taxon>Zingiberaceae</taxon>
        <taxon>Zingiber</taxon>
    </lineage>
</organism>
<dbReference type="AlphaFoldDB" id="A0A8J5KR89"/>
<dbReference type="InterPro" id="IPR006501">
    <property type="entry name" value="Pectinesterase_inhib_dom"/>
</dbReference>
<feature type="chain" id="PRO_5035153874" description="Pectinesterase inhibitor domain-containing protein" evidence="2">
    <location>
        <begin position="22"/>
        <end position="181"/>
    </location>
</feature>